<dbReference type="GO" id="GO:0034399">
    <property type="term" value="C:nuclear periphery"/>
    <property type="evidence" value="ECO:0007669"/>
    <property type="project" value="TreeGrafter"/>
</dbReference>
<dbReference type="PANTHER" id="PTHR13260:SF0">
    <property type="entry name" value="ANAPHASE-PROMOTING COMPLEX SUBUNIT 4"/>
    <property type="match status" value="1"/>
</dbReference>
<dbReference type="PANTHER" id="PTHR13260">
    <property type="entry name" value="ANAPHASE PROMOTING COMPLEX SUBUNIT 4 APC4"/>
    <property type="match status" value="1"/>
</dbReference>
<dbReference type="OrthoDB" id="2110451at2759"/>
<evidence type="ECO:0000313" key="8">
    <source>
        <dbReference type="EMBL" id="KAA8898204.1"/>
    </source>
</evidence>
<dbReference type="InterPro" id="IPR024977">
    <property type="entry name" value="Apc4-like_WD40_dom"/>
</dbReference>
<keyword evidence="4" id="KW-0833">Ubl conjugation pathway</keyword>
<dbReference type="Proteomes" id="UP000449547">
    <property type="component" value="Unassembled WGS sequence"/>
</dbReference>
<sequence length="602" mass="68986">MPKFMGRADGTVFAWCPALHLLCVSMYRMSLWVYRPNGERIYAINNRSPIRSVRFADDGLKFAVSGDDNKIKIYDSNTGELCGELNGEFDNIRAIDWHHITSKARRPEDTGLDKYQKLIEVDLVSQLPRLSDEMVSTDSIDYIVVADAANVGYTFDGLLNVTCRSGYSFVDHLQNGDFFTQVFVNDTNQLVPVLTQLEDAEQRNHFMKVVRKLCQLLKYKKAMKESWDNALKEVDPFIAALDRYLGLLRDELDPECQGVPQNVTTSYFEEYVITGLVDPVTKDFWLNQMGERGYKLLSKLASQCYDNLAHTIFSQVVIALERILIIAQDLFGLCRWVADSESPFRFGLNESVLKELVTSTQKQIVEVFELLRQLNVDKTRFFTWLEWIKFEFIDKLAKEDEIQQYYQLNGPEVKLCDILKFLQNQMGASTLFQWFPISTQLSFFEPTILNGSYRTLVDTSKLITDFQEFFGQVFYLGTAIELSVSRPHLLMNETDIVAVSTHESILEIAKFDPVLLTASPTLKLVLPRPSLEVQLTNSHIVVMTTVEILRLAYGEILNDDINFQVVHQIQLANPSRLAIDESQGCVLGTNHQDYEVFRFESL</sequence>
<evidence type="ECO:0000256" key="5">
    <source>
        <dbReference type="ARBA" id="ARBA00023306"/>
    </source>
</evidence>
<keyword evidence="9" id="KW-1185">Reference proteome</keyword>
<dbReference type="GO" id="GO:0005680">
    <property type="term" value="C:anaphase-promoting complex"/>
    <property type="evidence" value="ECO:0007669"/>
    <property type="project" value="InterPro"/>
</dbReference>
<dbReference type="OMA" id="KTSIWCY"/>
<keyword evidence="3" id="KW-0498">Mitosis</keyword>
<evidence type="ECO:0000259" key="6">
    <source>
        <dbReference type="Pfam" id="PF12894"/>
    </source>
</evidence>
<dbReference type="GO" id="GO:0070979">
    <property type="term" value="P:protein K11-linked ubiquitination"/>
    <property type="evidence" value="ECO:0007669"/>
    <property type="project" value="TreeGrafter"/>
</dbReference>
<keyword evidence="5" id="KW-0131">Cell cycle</keyword>
<comment type="caution">
    <text evidence="8">The sequence shown here is derived from an EMBL/GenBank/DDBJ whole genome shotgun (WGS) entry which is preliminary data.</text>
</comment>
<feature type="domain" description="Anaphase-promoting complex subunit 4-like WD40" evidence="6">
    <location>
        <begin position="14"/>
        <end position="98"/>
    </location>
</feature>
<protein>
    <recommendedName>
        <fullName evidence="1">Anaphase-promoting complex subunit 4</fullName>
    </recommendedName>
</protein>
<evidence type="ECO:0000259" key="7">
    <source>
        <dbReference type="Pfam" id="PF12896"/>
    </source>
</evidence>
<evidence type="ECO:0000256" key="1">
    <source>
        <dbReference type="ARBA" id="ARBA00016067"/>
    </source>
</evidence>
<dbReference type="RefSeq" id="XP_034010461.1">
    <property type="nucleotide sequence ID" value="XM_034157999.1"/>
</dbReference>
<dbReference type="SMART" id="SM00320">
    <property type="entry name" value="WD40"/>
    <property type="match status" value="1"/>
</dbReference>
<dbReference type="InterPro" id="IPR024790">
    <property type="entry name" value="APC4_long_dom"/>
</dbReference>
<dbReference type="InterPro" id="IPR001680">
    <property type="entry name" value="WD40_rpt"/>
</dbReference>
<dbReference type="EMBL" id="SWFT01000149">
    <property type="protein sequence ID" value="KAA8898204.1"/>
    <property type="molecule type" value="Genomic_DNA"/>
</dbReference>
<evidence type="ECO:0000313" key="9">
    <source>
        <dbReference type="Proteomes" id="UP000449547"/>
    </source>
</evidence>
<dbReference type="InterPro" id="IPR024789">
    <property type="entry name" value="APC4"/>
</dbReference>
<dbReference type="AlphaFoldDB" id="A0A642UG19"/>
<dbReference type="Gene3D" id="2.130.10.10">
    <property type="entry name" value="YVTN repeat-like/Quinoprotein amine dehydrogenase"/>
    <property type="match status" value="1"/>
</dbReference>
<accession>A0A642UG19</accession>
<gene>
    <name evidence="8" type="ORF">DIURU_005059</name>
</gene>
<evidence type="ECO:0000256" key="3">
    <source>
        <dbReference type="ARBA" id="ARBA00022776"/>
    </source>
</evidence>
<organism evidence="8 9">
    <name type="scientific">Diutina rugosa</name>
    <name type="common">Yeast</name>
    <name type="synonym">Candida rugosa</name>
    <dbReference type="NCBI Taxonomy" id="5481"/>
    <lineage>
        <taxon>Eukaryota</taxon>
        <taxon>Fungi</taxon>
        <taxon>Dikarya</taxon>
        <taxon>Ascomycota</taxon>
        <taxon>Saccharomycotina</taxon>
        <taxon>Pichiomycetes</taxon>
        <taxon>Debaryomycetaceae</taxon>
        <taxon>Diutina</taxon>
    </lineage>
</organism>
<evidence type="ECO:0000256" key="4">
    <source>
        <dbReference type="ARBA" id="ARBA00022786"/>
    </source>
</evidence>
<dbReference type="GO" id="GO:0031145">
    <property type="term" value="P:anaphase-promoting complex-dependent catabolic process"/>
    <property type="evidence" value="ECO:0007669"/>
    <property type="project" value="InterPro"/>
</dbReference>
<dbReference type="SUPFAM" id="SSF50978">
    <property type="entry name" value="WD40 repeat-like"/>
    <property type="match status" value="1"/>
</dbReference>
<dbReference type="Pfam" id="PF12894">
    <property type="entry name" value="ANAPC4_WD40"/>
    <property type="match status" value="1"/>
</dbReference>
<dbReference type="InterPro" id="IPR036322">
    <property type="entry name" value="WD40_repeat_dom_sf"/>
</dbReference>
<name>A0A642UG19_DIURU</name>
<dbReference type="GeneID" id="54783710"/>
<dbReference type="InterPro" id="IPR015943">
    <property type="entry name" value="WD40/YVTN_repeat-like_dom_sf"/>
</dbReference>
<proteinExistence type="predicted"/>
<dbReference type="VEuPathDB" id="FungiDB:DIURU_005059"/>
<reference evidence="8 9" key="1">
    <citation type="submission" date="2019-07" db="EMBL/GenBank/DDBJ databases">
        <title>Genome assembly of two rare yeast pathogens: Diutina rugosa and Trichomonascus ciferrii.</title>
        <authorList>
            <person name="Mixao V."/>
            <person name="Saus E."/>
            <person name="Hansen A."/>
            <person name="Lass-Flor C."/>
            <person name="Gabaldon T."/>
        </authorList>
    </citation>
    <scope>NUCLEOTIDE SEQUENCE [LARGE SCALE GENOMIC DNA]</scope>
    <source>
        <strain evidence="8 9">CBS 613</strain>
    </source>
</reference>
<feature type="domain" description="Anaphase-promoting complex subunit 4 long" evidence="7">
    <location>
        <begin position="201"/>
        <end position="399"/>
    </location>
</feature>
<keyword evidence="2" id="KW-0132">Cell division</keyword>
<dbReference type="GO" id="GO:0051301">
    <property type="term" value="P:cell division"/>
    <property type="evidence" value="ECO:0007669"/>
    <property type="project" value="UniProtKB-KW"/>
</dbReference>
<dbReference type="Pfam" id="PF12896">
    <property type="entry name" value="ANAPC4"/>
    <property type="match status" value="1"/>
</dbReference>
<evidence type="ECO:0000256" key="2">
    <source>
        <dbReference type="ARBA" id="ARBA00022618"/>
    </source>
</evidence>